<dbReference type="PANTHER" id="PTHR45086:SF4">
    <property type="entry name" value="BNAA09G27890D PROTEIN"/>
    <property type="match status" value="1"/>
</dbReference>
<feature type="repeat" description="WD" evidence="1">
    <location>
        <begin position="708"/>
        <end position="739"/>
    </location>
</feature>
<keyword evidence="6" id="KW-1185">Reference proteome</keyword>
<dbReference type="InterPro" id="IPR011990">
    <property type="entry name" value="TPR-like_helical_dom_sf"/>
</dbReference>
<feature type="compositionally biased region" description="Acidic residues" evidence="3">
    <location>
        <begin position="837"/>
        <end position="849"/>
    </location>
</feature>
<dbReference type="Proteomes" id="UP000823674">
    <property type="component" value="Chromosome A09"/>
</dbReference>
<proteinExistence type="predicted"/>
<feature type="repeat" description="WD" evidence="1">
    <location>
        <begin position="978"/>
        <end position="1019"/>
    </location>
</feature>
<evidence type="ECO:0000256" key="1">
    <source>
        <dbReference type="PROSITE-ProRule" id="PRU00221"/>
    </source>
</evidence>
<dbReference type="Gene3D" id="1.25.40.10">
    <property type="entry name" value="Tetratricopeptide repeat domain"/>
    <property type="match status" value="3"/>
</dbReference>
<dbReference type="EMBL" id="JADBGQ010000008">
    <property type="protein sequence ID" value="KAG5385350.1"/>
    <property type="molecule type" value="Genomic_DNA"/>
</dbReference>
<dbReference type="SMART" id="SM00320">
    <property type="entry name" value="WD40"/>
    <property type="match status" value="7"/>
</dbReference>
<dbReference type="InterPro" id="IPR015943">
    <property type="entry name" value="WD40/YVTN_repeat-like_dom_sf"/>
</dbReference>
<dbReference type="SMART" id="SM00028">
    <property type="entry name" value="TPR"/>
    <property type="match status" value="10"/>
</dbReference>
<feature type="domain" description="DUF7950" evidence="4">
    <location>
        <begin position="1748"/>
        <end position="1882"/>
    </location>
</feature>
<evidence type="ECO:0000256" key="2">
    <source>
        <dbReference type="PROSITE-ProRule" id="PRU00339"/>
    </source>
</evidence>
<feature type="compositionally biased region" description="Low complexity" evidence="3">
    <location>
        <begin position="1582"/>
        <end position="1594"/>
    </location>
</feature>
<name>A0ABQ7LFJ6_BRACM</name>
<organism evidence="5 6">
    <name type="scientific">Brassica rapa subsp. trilocularis</name>
    <dbReference type="NCBI Taxonomy" id="1813537"/>
    <lineage>
        <taxon>Eukaryota</taxon>
        <taxon>Viridiplantae</taxon>
        <taxon>Streptophyta</taxon>
        <taxon>Embryophyta</taxon>
        <taxon>Tracheophyta</taxon>
        <taxon>Spermatophyta</taxon>
        <taxon>Magnoliopsida</taxon>
        <taxon>eudicotyledons</taxon>
        <taxon>Gunneridae</taxon>
        <taxon>Pentapetalae</taxon>
        <taxon>rosids</taxon>
        <taxon>malvids</taxon>
        <taxon>Brassicales</taxon>
        <taxon>Brassicaceae</taxon>
        <taxon>Brassiceae</taxon>
        <taxon>Brassica</taxon>
    </lineage>
</organism>
<reference evidence="5 6" key="1">
    <citation type="submission" date="2021-03" db="EMBL/GenBank/DDBJ databases">
        <authorList>
            <person name="King G.J."/>
            <person name="Bancroft I."/>
            <person name="Baten A."/>
            <person name="Bloomfield J."/>
            <person name="Borpatragohain P."/>
            <person name="He Z."/>
            <person name="Irish N."/>
            <person name="Irwin J."/>
            <person name="Liu K."/>
            <person name="Mauleon R.P."/>
            <person name="Moore J."/>
            <person name="Morris R."/>
            <person name="Ostergaard L."/>
            <person name="Wang B."/>
            <person name="Wells R."/>
        </authorList>
    </citation>
    <scope>NUCLEOTIDE SEQUENCE [LARGE SCALE GENOMIC DNA]</scope>
    <source>
        <strain evidence="5">R-o-18</strain>
        <tissue evidence="5">Leaf</tissue>
    </source>
</reference>
<sequence>QFFSPNFHFLYSCLLPRNPVPTQTQNREEEIMEGGGESVNELHGDSSADIAFDSTIEELCNNLCELESSNQSPSRHIFGSYGDDESKIDSDLQHLALGEMHDLDITEDEEGEEEKEVAKHEDSEMARPPSAATKSTSTKLDTEKQVGKKNANRPSSELGNGTRKKKTGTAKSLNGTEEPSSENVELARFLLNQARNLVSSGENINKALELTLRANKLFEASANNGKPCLEWIMCFHVTAAIHCRLKEYNEAIPLLERSIEIPVLEEGEEHALAKFAGLMQLGDTYAMVGKLENSISCYTEGLKIQTKVLGDNDPRVGETCRYLAEALVQALRFDEAEKVCQTALSIHREKGLPASLAEAADRRLMGLICETKGDHENALEHLVLASMAMAANGQESEVAFVDSSIGDSYLSLSRFDEAICAYQKSLTAFKTSKGENHPAVGSIYIRLADLYNRTGKVREAKSYCDNALRIYESHSLEISPEEIAGSLTDISVIYESMNEVEQAVTLLQKALKIYTDSPGQKMMITGIEAQMGVLYYMMGKYLDSYNTFKRAVSKLRTTGKKQSTFFGIALNQMGLACVQLDAIEEAVELFEEAKCILEQECGPYHSETLGLYNNLAGAYDAIGRLDDAIELLGHVVGAREEKLGTANPGTEEEKRRLVQLLKEAGKVTGRNAKSLQTLIDSDLTTSSALQNTPPPPFAAMFEYRCSSIDWKPSPIVALATSPDGSQVAAAREDGSLELWLVSPGAVSWHCQLIIHGDPQSRISYLAWIGVGSKGSSMLLSSSIDGTISEWDLFDLKQKVVLESIGVSIWQMAVAPPSIKAGGKGPELIQNRLSVKSDDEEESETEDDSQLNEKSEVCDRHLAAACDDGCVRIYSISESDKLTYYRSLPRVSGRALSVTWSLDAQRIFSGSSDGLIRCWDANLGHEVYRITVGLGGLGNGSELCIWSLLALRCGVLVSGDSTGTVQFWDSQHGTLLQAHSNHKGDVNALAASPSHDRVFSAGADGQLILYKLAGGTFKSQDLKPSSTMKWDYIGCARAHTHDIRVLTVAVPISSEGTFPDSYAKRKSRKQRKKDKPTGFSYHKWAHLGAPMLISAGDDAKLFAYSVQEFTKFSPHDICPAPQRVPMQMVHNTVFNQTSLLMVQESCSLDILRIHISSDCSGRISTKPLVRVKSKDARKIICSAISNTGSLFAYSDQIRPSLFELEKNKLGKNPWSPNRKRLPSLPFAHSMVFSCDSSRLIIAGHDRKIYIVEIDNMELLDTLTPRQEGQENDSPPREPPILKMYTSSDDRWLAAINCFGDIYVFDLETQRQHWFMSRLDGASVAAAGFHPRDNNMLVISTSSNQVFALDVEARELGKWSLRHTFCLPKSFQEFPGEVVGLSFSPSPSSSSVIIYSSRAKCLIEFGKPTEQGEEMDLTFGSIGLEKLGSGNRKRRLEEYKKESKKGKERETFEMGTWKHPVLYLRHLSKSATLVVEKPWIEVIKGQHEGEALSLKRVSISIFEVKLYALEKSKSVSGGRKSRKYKRDEQNHHESGKFDAMIKILSPHNSHSTTTTTLKTAEILSKYRPIAPKPGTTPQVNDNDSSSSSMSHKISQSPYLRNLWPQLQARPTRTRKRGRGGMGPTSPLSLKRHKPSSSASTTTTTPQRVFGPIKTLSFQAFSHAGIPNLAQVGYALENGGSPALVTLPLLQCSPSPPSKCMEPEIKIKKAIDLNKTAEVIQERDFLKQLQEPITTTTTSKVIAPQAIRPVCSRINVACINPLTNPSQTIKKSPQDVEEEFESDDLPAIISDSNNRVRLVNSAYKEMMGQPECSWLDSMVRGKRICGEVMIRCCEAEIPENNGFSCWVRIEWGRDGKEEFVHAFCDVMKLECESKDYVFTWRFHTTTRENLSTKLSCLA</sequence>
<evidence type="ECO:0000313" key="6">
    <source>
        <dbReference type="Proteomes" id="UP000823674"/>
    </source>
</evidence>
<keyword evidence="2" id="KW-0802">TPR repeat</keyword>
<accession>A0ABQ7LFJ6</accession>
<dbReference type="Pfam" id="PF00400">
    <property type="entry name" value="WD40"/>
    <property type="match status" value="2"/>
</dbReference>
<dbReference type="Gene3D" id="2.130.10.10">
    <property type="entry name" value="YVTN repeat-like/Quinoprotein amine dehydrogenase"/>
    <property type="match status" value="4"/>
</dbReference>
<evidence type="ECO:0000259" key="4">
    <source>
        <dbReference type="Pfam" id="PF25821"/>
    </source>
</evidence>
<dbReference type="InterPro" id="IPR019734">
    <property type="entry name" value="TPR_rpt"/>
</dbReference>
<protein>
    <recommendedName>
        <fullName evidence="4">DUF7950 domain-containing protein</fullName>
    </recommendedName>
</protein>
<feature type="compositionally biased region" description="Polar residues" evidence="3">
    <location>
        <begin position="169"/>
        <end position="182"/>
    </location>
</feature>
<dbReference type="SUPFAM" id="SSF50978">
    <property type="entry name" value="WD40 repeat-like"/>
    <property type="match status" value="2"/>
</dbReference>
<feature type="repeat" description="WD" evidence="1">
    <location>
        <begin position="896"/>
        <end position="928"/>
    </location>
</feature>
<feature type="compositionally biased region" description="Acidic residues" evidence="3">
    <location>
        <begin position="105"/>
        <end position="115"/>
    </location>
</feature>
<evidence type="ECO:0000256" key="3">
    <source>
        <dbReference type="SAM" id="MobiDB-lite"/>
    </source>
</evidence>
<feature type="region of interest" description="Disordered" evidence="3">
    <location>
        <begin position="833"/>
        <end position="852"/>
    </location>
</feature>
<feature type="region of interest" description="Disordered" evidence="3">
    <location>
        <begin position="102"/>
        <end position="182"/>
    </location>
</feature>
<dbReference type="SUPFAM" id="SSF48452">
    <property type="entry name" value="TPR-like"/>
    <property type="match status" value="2"/>
</dbReference>
<comment type="caution">
    <text evidence="5">The sequence shown here is derived from an EMBL/GenBank/DDBJ whole genome shotgun (WGS) entry which is preliminary data.</text>
</comment>
<dbReference type="PROSITE" id="PS50082">
    <property type="entry name" value="WD_REPEATS_2"/>
    <property type="match status" value="3"/>
</dbReference>
<feature type="compositionally biased region" description="Basic and acidic residues" evidence="3">
    <location>
        <begin position="116"/>
        <end position="125"/>
    </location>
</feature>
<dbReference type="PANTHER" id="PTHR45086">
    <property type="entry name" value="WD REPEAT-CONTAINING PROTEIN PCN"/>
    <property type="match status" value="1"/>
</dbReference>
<feature type="non-terminal residue" evidence="5">
    <location>
        <position position="1"/>
    </location>
</feature>
<dbReference type="Pfam" id="PF13424">
    <property type="entry name" value="TPR_12"/>
    <property type="match status" value="2"/>
</dbReference>
<dbReference type="InterPro" id="IPR044622">
    <property type="entry name" value="PCN"/>
</dbReference>
<dbReference type="InterPro" id="IPR057710">
    <property type="entry name" value="DUF7950"/>
</dbReference>
<dbReference type="InterPro" id="IPR036322">
    <property type="entry name" value="WD40_repeat_dom_sf"/>
</dbReference>
<dbReference type="Pfam" id="PF25821">
    <property type="entry name" value="DUF7950"/>
    <property type="match status" value="1"/>
</dbReference>
<dbReference type="InterPro" id="IPR001680">
    <property type="entry name" value="WD40_rpt"/>
</dbReference>
<gene>
    <name evidence="5" type="primary">A09p049910.1_BraROA</name>
    <name evidence="5" type="ORF">IGI04_036820</name>
</gene>
<evidence type="ECO:0000313" key="5">
    <source>
        <dbReference type="EMBL" id="KAG5385350.1"/>
    </source>
</evidence>
<feature type="repeat" description="TPR" evidence="2">
    <location>
        <begin position="484"/>
        <end position="517"/>
    </location>
</feature>
<keyword evidence="1" id="KW-0853">WD repeat</keyword>
<dbReference type="PROSITE" id="PS50005">
    <property type="entry name" value="TPR"/>
    <property type="match status" value="1"/>
</dbReference>
<feature type="region of interest" description="Disordered" evidence="3">
    <location>
        <begin position="1565"/>
        <end position="1645"/>
    </location>
</feature>
<feature type="compositionally biased region" description="Low complexity" evidence="3">
    <location>
        <begin position="1633"/>
        <end position="1642"/>
    </location>
</feature>